<feature type="coiled-coil region" evidence="1">
    <location>
        <begin position="234"/>
        <end position="314"/>
    </location>
</feature>
<comment type="caution">
    <text evidence="2">The sequence shown here is derived from an EMBL/GenBank/DDBJ whole genome shotgun (WGS) entry which is preliminary data.</text>
</comment>
<sequence>MKKQQLTQTQRVIEKCDLINDKNVDQLINKIGQYAITIQNLKQQINERDIELVSVKLELDSIRNEYIMTKRLKETQENRELRLQVTRLQKEVNEFDQLRQSFINMQIHKDQLERELINSKLDLNRSKIAVETLVDANDSLSGSIVMNKLLQKDAELEQLNQVLEESLIAGEKLANTVEVLQDTVRAQKDDLSQSALINQDLDIQLQQQAHEINLIHQSNLELSQIQEPVNEAQLSKLKTRVKQLQKQLKQKEENEIEMEFQLQNQQNFISNLENKITDLEKEVQNEKNFQKTVQKMNEKKVKELQEKVLNLEKEKWNRQFE</sequence>
<organism evidence="2">
    <name type="scientific">Hexamita inflata</name>
    <dbReference type="NCBI Taxonomy" id="28002"/>
    <lineage>
        <taxon>Eukaryota</taxon>
        <taxon>Metamonada</taxon>
        <taxon>Diplomonadida</taxon>
        <taxon>Hexamitidae</taxon>
        <taxon>Hexamitinae</taxon>
        <taxon>Hexamita</taxon>
    </lineage>
</organism>
<evidence type="ECO:0000313" key="3">
    <source>
        <dbReference type="EMBL" id="CAL5974318.1"/>
    </source>
</evidence>
<reference evidence="3 4" key="2">
    <citation type="submission" date="2024-07" db="EMBL/GenBank/DDBJ databases">
        <authorList>
            <person name="Akdeniz Z."/>
        </authorList>
    </citation>
    <scope>NUCLEOTIDE SEQUENCE [LARGE SCALE GENOMIC DNA]</scope>
</reference>
<reference evidence="2" key="1">
    <citation type="submission" date="2023-06" db="EMBL/GenBank/DDBJ databases">
        <authorList>
            <person name="Kurt Z."/>
        </authorList>
    </citation>
    <scope>NUCLEOTIDE SEQUENCE</scope>
</reference>
<keyword evidence="1" id="KW-0175">Coiled coil</keyword>
<evidence type="ECO:0000256" key="1">
    <source>
        <dbReference type="SAM" id="Coils"/>
    </source>
</evidence>
<name>A0AA86P2T2_9EUKA</name>
<gene>
    <name evidence="2" type="ORF">HINF_LOCUS18163</name>
    <name evidence="3" type="ORF">HINF_LOCUS2793</name>
</gene>
<dbReference type="AlphaFoldDB" id="A0AA86P2T2"/>
<dbReference type="EMBL" id="CATOUU010000464">
    <property type="protein sequence ID" value="CAI9930518.1"/>
    <property type="molecule type" value="Genomic_DNA"/>
</dbReference>
<accession>A0AA86P2T2</accession>
<dbReference type="Proteomes" id="UP001642409">
    <property type="component" value="Unassembled WGS sequence"/>
</dbReference>
<protein>
    <submittedName>
        <fullName evidence="3">Hypothetical_protein</fullName>
    </submittedName>
</protein>
<evidence type="ECO:0000313" key="2">
    <source>
        <dbReference type="EMBL" id="CAI9930518.1"/>
    </source>
</evidence>
<dbReference type="EMBL" id="CAXDID020000005">
    <property type="protein sequence ID" value="CAL5974318.1"/>
    <property type="molecule type" value="Genomic_DNA"/>
</dbReference>
<proteinExistence type="predicted"/>
<feature type="coiled-coil region" evidence="1">
    <location>
        <begin position="24"/>
        <end position="166"/>
    </location>
</feature>
<keyword evidence="4" id="KW-1185">Reference proteome</keyword>
<evidence type="ECO:0000313" key="4">
    <source>
        <dbReference type="Proteomes" id="UP001642409"/>
    </source>
</evidence>